<dbReference type="KEGG" id="mva:Mvan_5014"/>
<feature type="compositionally biased region" description="Acidic residues" evidence="1">
    <location>
        <begin position="191"/>
        <end position="202"/>
    </location>
</feature>
<proteinExistence type="predicted"/>
<feature type="chain" id="PRO_5002637662" evidence="2">
    <location>
        <begin position="31"/>
        <end position="279"/>
    </location>
</feature>
<feature type="compositionally biased region" description="Basic and acidic residues" evidence="1">
    <location>
        <begin position="146"/>
        <end position="168"/>
    </location>
</feature>
<protein>
    <submittedName>
        <fullName evidence="3">Uncharacterized protein</fullName>
    </submittedName>
</protein>
<feature type="region of interest" description="Disordered" evidence="1">
    <location>
        <begin position="140"/>
        <end position="279"/>
    </location>
</feature>
<reference evidence="3" key="1">
    <citation type="submission" date="2006-12" db="EMBL/GenBank/DDBJ databases">
        <title>Complete sequence of Mycobacterium vanbaalenii PYR-1.</title>
        <authorList>
            <consortium name="US DOE Joint Genome Institute"/>
            <person name="Copeland A."/>
            <person name="Lucas S."/>
            <person name="Lapidus A."/>
            <person name="Barry K."/>
            <person name="Detter J.C."/>
            <person name="Glavina del Rio T."/>
            <person name="Hammon N."/>
            <person name="Israni S."/>
            <person name="Dalin E."/>
            <person name="Tice H."/>
            <person name="Pitluck S."/>
            <person name="Singan V."/>
            <person name="Schmutz J."/>
            <person name="Larimer F."/>
            <person name="Land M."/>
            <person name="Hauser L."/>
            <person name="Kyrpides N."/>
            <person name="Anderson I.J."/>
            <person name="Miller C."/>
            <person name="Richardson P."/>
        </authorList>
    </citation>
    <scope>NUCLEOTIDE SEQUENCE [LARGE SCALE GENOMIC DNA]</scope>
    <source>
        <strain evidence="3">PYR-1</strain>
    </source>
</reference>
<name>A1TF36_MYCVP</name>
<keyword evidence="4" id="KW-1185">Reference proteome</keyword>
<sequence length="279" mass="28627">MTLRALRRSSVAAVSAACLVVTSVTPIAVAAQRNTSSAQPVLVVHSERLDAPAQPSRSALVSLASDESPLAHSVTPAPIEFANAVGAAAYLAFAVPSLLFTIPLQLLTGQRSAIVTSLNNIITAVNTILALVGRSIPPIPTGTREAAQDTRSDALVSDDGRNRPERSASEGPGPGASVGDPAESVDGTAGEIDEAEDSDNDAADTTPVATDVEAPEQDDDEDRNVVPAEEEDADVDPDTASTPEDPSAVGNDGNGDERQTDDNDGTSDASQTEHTDESP</sequence>
<dbReference type="Proteomes" id="UP000009159">
    <property type="component" value="Chromosome"/>
</dbReference>
<dbReference type="HOGENOM" id="CLU_996863_0_0_11"/>
<feature type="signal peptide" evidence="2">
    <location>
        <begin position="1"/>
        <end position="30"/>
    </location>
</feature>
<evidence type="ECO:0000313" key="4">
    <source>
        <dbReference type="Proteomes" id="UP000009159"/>
    </source>
</evidence>
<gene>
    <name evidence="3" type="ordered locus">Mvan_5014</name>
</gene>
<feature type="compositionally biased region" description="Acidic residues" evidence="1">
    <location>
        <begin position="213"/>
        <end position="237"/>
    </location>
</feature>
<dbReference type="EMBL" id="CP000511">
    <property type="protein sequence ID" value="ABM15786.1"/>
    <property type="molecule type" value="Genomic_DNA"/>
</dbReference>
<evidence type="ECO:0000256" key="1">
    <source>
        <dbReference type="SAM" id="MobiDB-lite"/>
    </source>
</evidence>
<dbReference type="AlphaFoldDB" id="A1TF36"/>
<keyword evidence="2" id="KW-0732">Signal</keyword>
<accession>A1TF36</accession>
<evidence type="ECO:0000313" key="3">
    <source>
        <dbReference type="EMBL" id="ABM15786.1"/>
    </source>
</evidence>
<evidence type="ECO:0000256" key="2">
    <source>
        <dbReference type="SAM" id="SignalP"/>
    </source>
</evidence>
<organism evidence="3 4">
    <name type="scientific">Mycolicibacterium vanbaalenii (strain DSM 7251 / JCM 13017 / BCRC 16820 / KCTC 9966 / NRRL B-24157 / PYR-1)</name>
    <name type="common">Mycobacterium vanbaalenii</name>
    <dbReference type="NCBI Taxonomy" id="350058"/>
    <lineage>
        <taxon>Bacteria</taxon>
        <taxon>Bacillati</taxon>
        <taxon>Actinomycetota</taxon>
        <taxon>Actinomycetes</taxon>
        <taxon>Mycobacteriales</taxon>
        <taxon>Mycobacteriaceae</taxon>
        <taxon>Mycolicibacterium</taxon>
    </lineage>
</organism>
<dbReference type="STRING" id="350058.Mvan_5014"/>